<comment type="caution">
    <text evidence="2">The sequence shown here is derived from an EMBL/GenBank/DDBJ whole genome shotgun (WGS) entry which is preliminary data.</text>
</comment>
<feature type="compositionally biased region" description="Acidic residues" evidence="1">
    <location>
        <begin position="125"/>
        <end position="136"/>
    </location>
</feature>
<feature type="region of interest" description="Disordered" evidence="1">
    <location>
        <begin position="97"/>
        <end position="191"/>
    </location>
</feature>
<dbReference type="Proteomes" id="UP000029665">
    <property type="component" value="Unassembled WGS sequence"/>
</dbReference>
<feature type="compositionally biased region" description="Acidic residues" evidence="1">
    <location>
        <begin position="147"/>
        <end position="156"/>
    </location>
</feature>
<organism evidence="2 3">
    <name type="scientific">Pycnoporus cinnabarinus</name>
    <name type="common">Cinnabar-red polypore</name>
    <name type="synonym">Trametes cinnabarina</name>
    <dbReference type="NCBI Taxonomy" id="5643"/>
    <lineage>
        <taxon>Eukaryota</taxon>
        <taxon>Fungi</taxon>
        <taxon>Dikarya</taxon>
        <taxon>Basidiomycota</taxon>
        <taxon>Agaricomycotina</taxon>
        <taxon>Agaricomycetes</taxon>
        <taxon>Polyporales</taxon>
        <taxon>Polyporaceae</taxon>
        <taxon>Trametes</taxon>
    </lineage>
</organism>
<gene>
    <name evidence="2" type="ORF">BN946_scf184591.g2</name>
</gene>
<proteinExistence type="predicted"/>
<name>A0A060SQS3_PYCCI</name>
<dbReference type="AlphaFoldDB" id="A0A060SQS3"/>
<accession>A0A060SQS3</accession>
<evidence type="ECO:0000313" key="2">
    <source>
        <dbReference type="EMBL" id="CDO76877.1"/>
    </source>
</evidence>
<evidence type="ECO:0000256" key="1">
    <source>
        <dbReference type="SAM" id="MobiDB-lite"/>
    </source>
</evidence>
<protein>
    <submittedName>
        <fullName evidence="2">Uncharacterized protein</fullName>
    </submittedName>
</protein>
<dbReference type="OrthoDB" id="2758855at2759"/>
<dbReference type="HOGENOM" id="CLU_627213_0_0_1"/>
<keyword evidence="3" id="KW-1185">Reference proteome</keyword>
<reference evidence="2" key="1">
    <citation type="submission" date="2014-01" db="EMBL/GenBank/DDBJ databases">
        <title>The genome of the white-rot fungus Pycnoporus cinnabarinus: a basidiomycete model with a versatile arsenal for lignocellulosic biomass breakdown.</title>
        <authorList>
            <person name="Levasseur A."/>
            <person name="Lomascolo A."/>
            <person name="Ruiz-Duenas F.J."/>
            <person name="Uzan E."/>
            <person name="Piumi F."/>
            <person name="Kues U."/>
            <person name="Ram A.F.J."/>
            <person name="Murat C."/>
            <person name="Haon M."/>
            <person name="Benoit I."/>
            <person name="Arfi Y."/>
            <person name="Chevret D."/>
            <person name="Drula E."/>
            <person name="Kwon M.J."/>
            <person name="Gouret P."/>
            <person name="Lesage-Meessen L."/>
            <person name="Lombard V."/>
            <person name="Mariette J."/>
            <person name="Noirot C."/>
            <person name="Park J."/>
            <person name="Patyshakuliyeva A."/>
            <person name="Wieneger R.A.B."/>
            <person name="Wosten H.A.B."/>
            <person name="Martin F."/>
            <person name="Coutinho P.M."/>
            <person name="de Vries R."/>
            <person name="Martinez A.T."/>
            <person name="Klopp C."/>
            <person name="Pontarotti P."/>
            <person name="Henrissat B."/>
            <person name="Record E."/>
        </authorList>
    </citation>
    <scope>NUCLEOTIDE SEQUENCE [LARGE SCALE GENOMIC DNA]</scope>
    <source>
        <strain evidence="2">BRFM137</strain>
    </source>
</reference>
<evidence type="ECO:0000313" key="3">
    <source>
        <dbReference type="Proteomes" id="UP000029665"/>
    </source>
</evidence>
<sequence length="437" mass="49479">MSNETDQNDYRDVFRRMIKLLKGDKSEEEEIRKKEAAQKAAREAVRTAVKVTVLTAVAAVATTAMVERISEATPTVIKTAAFVAAATLTAPLRAATTAENHQISSSEEADESEGTPTTAWKDTQIDDGEDANDGEDISMVWEGHEPEGEDSIEQEETTTAREEVEDDDSSGQVDDSWEEALQSTPERVTPTDLDILMDRAAELRGEVALTVHATPEAEGASAVTIPATPTIVTARAVRAPRATAAERRRQRRAERAEWRREYEEYKPDKENWIECHNGGVPFEDPNRNLPRNPFFQPDGTIEGALRAAEYRRTLEAERAQALMRHNDEMRRRALECYRQLRLDYDRMLLRGERVGKRRPGAREHKWQMTVFAASMTPEQLEKEFEIELALAERKAQRSGKAADLAELKREFAEMCAMVEDCKAQVRAKRDRMTWMLR</sequence>
<dbReference type="EMBL" id="CCBP010000423">
    <property type="protein sequence ID" value="CDO76877.1"/>
    <property type="molecule type" value="Genomic_DNA"/>
</dbReference>